<sequence>MIACGERQTPEPVPVHGDDNDPAVIKSTRDGVEEEDEIIEEGNGFDVEAGAEEVLVECDGDSIDLSGDVGVVGRENRKYNEMEGLKFFGSYQITKCNANYEEFFIVKLWDSRDHYLVPAAEHKETTLEKLLLWNTMEYNN</sequence>
<reference evidence="2" key="2">
    <citation type="submission" date="2023-06" db="EMBL/GenBank/DDBJ databases">
        <authorList>
            <person name="Ma L."/>
            <person name="Liu K.-W."/>
            <person name="Li Z."/>
            <person name="Hsiao Y.-Y."/>
            <person name="Qi Y."/>
            <person name="Fu T."/>
            <person name="Tang G."/>
            <person name="Zhang D."/>
            <person name="Sun W.-H."/>
            <person name="Liu D.-K."/>
            <person name="Li Y."/>
            <person name="Chen G.-Z."/>
            <person name="Liu X.-D."/>
            <person name="Liao X.-Y."/>
            <person name="Jiang Y.-T."/>
            <person name="Yu X."/>
            <person name="Hao Y."/>
            <person name="Huang J."/>
            <person name="Zhao X.-W."/>
            <person name="Ke S."/>
            <person name="Chen Y.-Y."/>
            <person name="Wu W.-L."/>
            <person name="Hsu J.-L."/>
            <person name="Lin Y.-F."/>
            <person name="Huang M.-D."/>
            <person name="Li C.-Y."/>
            <person name="Huang L."/>
            <person name="Wang Z.-W."/>
            <person name="Zhao X."/>
            <person name="Zhong W.-Y."/>
            <person name="Peng D.-H."/>
            <person name="Ahmad S."/>
            <person name="Lan S."/>
            <person name="Zhang J.-S."/>
            <person name="Tsai W.-C."/>
            <person name="Van De Peer Y."/>
            <person name="Liu Z.-J."/>
        </authorList>
    </citation>
    <scope>NUCLEOTIDE SEQUENCE</scope>
    <source>
        <strain evidence="2">CP</strain>
        <tissue evidence="2">Leaves</tissue>
    </source>
</reference>
<name>A0AAV9F8W5_ACOCL</name>
<dbReference type="GO" id="GO:0003677">
    <property type="term" value="F:DNA binding"/>
    <property type="evidence" value="ECO:0007669"/>
    <property type="project" value="UniProtKB-KW"/>
</dbReference>
<gene>
    <name evidence="2" type="primary">BIN4</name>
    <name evidence="2" type="ORF">QJS10_CPA03g01450</name>
</gene>
<proteinExistence type="predicted"/>
<evidence type="ECO:0000313" key="3">
    <source>
        <dbReference type="Proteomes" id="UP001180020"/>
    </source>
</evidence>
<accession>A0AAV9F8W5</accession>
<keyword evidence="3" id="KW-1185">Reference proteome</keyword>
<evidence type="ECO:0000256" key="1">
    <source>
        <dbReference type="SAM" id="MobiDB-lite"/>
    </source>
</evidence>
<dbReference type="AlphaFoldDB" id="A0AAV9F8W5"/>
<evidence type="ECO:0000313" key="2">
    <source>
        <dbReference type="EMBL" id="KAK1321992.1"/>
    </source>
</evidence>
<organism evidence="2 3">
    <name type="scientific">Acorus calamus</name>
    <name type="common">Sweet flag</name>
    <dbReference type="NCBI Taxonomy" id="4465"/>
    <lineage>
        <taxon>Eukaryota</taxon>
        <taxon>Viridiplantae</taxon>
        <taxon>Streptophyta</taxon>
        <taxon>Embryophyta</taxon>
        <taxon>Tracheophyta</taxon>
        <taxon>Spermatophyta</taxon>
        <taxon>Magnoliopsida</taxon>
        <taxon>Liliopsida</taxon>
        <taxon>Acoraceae</taxon>
        <taxon>Acorus</taxon>
    </lineage>
</organism>
<protein>
    <submittedName>
        <fullName evidence="2">DNA-binding protein BIN4</fullName>
    </submittedName>
</protein>
<reference evidence="2" key="1">
    <citation type="journal article" date="2023" name="Nat. Commun.">
        <title>Diploid and tetraploid genomes of Acorus and the evolution of monocots.</title>
        <authorList>
            <person name="Ma L."/>
            <person name="Liu K.W."/>
            <person name="Li Z."/>
            <person name="Hsiao Y.Y."/>
            <person name="Qi Y."/>
            <person name="Fu T."/>
            <person name="Tang G.D."/>
            <person name="Zhang D."/>
            <person name="Sun W.H."/>
            <person name="Liu D.K."/>
            <person name="Li Y."/>
            <person name="Chen G.Z."/>
            <person name="Liu X.D."/>
            <person name="Liao X.Y."/>
            <person name="Jiang Y.T."/>
            <person name="Yu X."/>
            <person name="Hao Y."/>
            <person name="Huang J."/>
            <person name="Zhao X.W."/>
            <person name="Ke S."/>
            <person name="Chen Y.Y."/>
            <person name="Wu W.L."/>
            <person name="Hsu J.L."/>
            <person name="Lin Y.F."/>
            <person name="Huang M.D."/>
            <person name="Li C.Y."/>
            <person name="Huang L."/>
            <person name="Wang Z.W."/>
            <person name="Zhao X."/>
            <person name="Zhong W.Y."/>
            <person name="Peng D.H."/>
            <person name="Ahmad S."/>
            <person name="Lan S."/>
            <person name="Zhang J.S."/>
            <person name="Tsai W.C."/>
            <person name="Van de Peer Y."/>
            <person name="Liu Z.J."/>
        </authorList>
    </citation>
    <scope>NUCLEOTIDE SEQUENCE</scope>
    <source>
        <strain evidence="2">CP</strain>
    </source>
</reference>
<keyword evidence="2" id="KW-0238">DNA-binding</keyword>
<comment type="caution">
    <text evidence="2">The sequence shown here is derived from an EMBL/GenBank/DDBJ whole genome shotgun (WGS) entry which is preliminary data.</text>
</comment>
<feature type="region of interest" description="Disordered" evidence="1">
    <location>
        <begin position="1"/>
        <end position="25"/>
    </location>
</feature>
<dbReference type="Proteomes" id="UP001180020">
    <property type="component" value="Unassembled WGS sequence"/>
</dbReference>
<dbReference type="EMBL" id="JAUJYO010000003">
    <property type="protein sequence ID" value="KAK1321992.1"/>
    <property type="molecule type" value="Genomic_DNA"/>
</dbReference>